<keyword evidence="4" id="KW-0597">Phosphoprotein</keyword>
<evidence type="ECO:0000256" key="4">
    <source>
        <dbReference type="ARBA" id="ARBA00022553"/>
    </source>
</evidence>
<dbReference type="GO" id="GO:0045454">
    <property type="term" value="P:cell redox homeostasis"/>
    <property type="evidence" value="ECO:0007669"/>
    <property type="project" value="EnsemblFungi"/>
</dbReference>
<dbReference type="GO" id="GO:0015431">
    <property type="term" value="F:ABC-type glutathione S-conjugate transporter activity"/>
    <property type="evidence" value="ECO:0007669"/>
    <property type="project" value="EnsemblFungi"/>
</dbReference>
<dbReference type="InterPro" id="IPR003593">
    <property type="entry name" value="AAA+_ATPase"/>
</dbReference>
<keyword evidence="6 14" id="KW-0812">Transmembrane</keyword>
<dbReference type="InterPro" id="IPR011527">
    <property type="entry name" value="ABC1_TM_dom"/>
</dbReference>
<dbReference type="InterPro" id="IPR050173">
    <property type="entry name" value="ABC_transporter_C-like"/>
</dbReference>
<dbReference type="GO" id="GO:0042144">
    <property type="term" value="P:vacuole fusion, non-autophagic"/>
    <property type="evidence" value="ECO:0007669"/>
    <property type="project" value="EnsemblFungi"/>
</dbReference>
<keyword evidence="12 14" id="KW-0472">Membrane</keyword>
<evidence type="ECO:0000256" key="10">
    <source>
        <dbReference type="ARBA" id="ARBA00022967"/>
    </source>
</evidence>
<evidence type="ECO:0000256" key="5">
    <source>
        <dbReference type="ARBA" id="ARBA00022554"/>
    </source>
</evidence>
<dbReference type="EMBL" id="LLZZ01000186">
    <property type="protein sequence ID" value="KTA95184.1"/>
    <property type="molecule type" value="Genomic_DNA"/>
</dbReference>
<dbReference type="Proteomes" id="UP000054886">
    <property type="component" value="Unassembled WGS sequence"/>
</dbReference>
<name>A0A0W0D587_CANGB</name>
<dbReference type="PROSITE" id="PS50893">
    <property type="entry name" value="ABC_TRANSPORTER_2"/>
    <property type="match status" value="2"/>
</dbReference>
<keyword evidence="8" id="KW-0547">Nucleotide-binding</keyword>
<dbReference type="SMART" id="SM00382">
    <property type="entry name" value="AAA"/>
    <property type="match status" value="2"/>
</dbReference>
<dbReference type="Gene3D" id="1.20.1560.10">
    <property type="entry name" value="ABC transporter type 1, transmembrane domain"/>
    <property type="match status" value="2"/>
</dbReference>
<feature type="transmembrane region" description="Helical" evidence="14">
    <location>
        <begin position="972"/>
        <end position="994"/>
    </location>
</feature>
<dbReference type="Gene3D" id="3.40.50.300">
    <property type="entry name" value="P-loop containing nucleotide triphosphate hydrolases"/>
    <property type="match status" value="2"/>
</dbReference>
<dbReference type="CDD" id="cd03244">
    <property type="entry name" value="ABCC_MRP_domain2"/>
    <property type="match status" value="1"/>
</dbReference>
<dbReference type="GO" id="GO:0005524">
    <property type="term" value="F:ATP binding"/>
    <property type="evidence" value="ECO:0007669"/>
    <property type="project" value="UniProtKB-KW"/>
</dbReference>
<feature type="transmembrane region" description="Helical" evidence="14">
    <location>
        <begin position="544"/>
        <end position="570"/>
    </location>
</feature>
<keyword evidence="10" id="KW-1278">Translocase</keyword>
<feature type="domain" description="ABC transmembrane type-1" evidence="16">
    <location>
        <begin position="312"/>
        <end position="609"/>
    </location>
</feature>
<feature type="transmembrane region" description="Helical" evidence="14">
    <location>
        <begin position="365"/>
        <end position="387"/>
    </location>
</feature>
<feature type="transmembrane region" description="Helical" evidence="14">
    <location>
        <begin position="159"/>
        <end position="179"/>
    </location>
</feature>
<evidence type="ECO:0000256" key="11">
    <source>
        <dbReference type="ARBA" id="ARBA00022989"/>
    </source>
</evidence>
<dbReference type="Pfam" id="PF00664">
    <property type="entry name" value="ABC_membrane"/>
    <property type="match status" value="2"/>
</dbReference>
<evidence type="ECO:0000313" key="19">
    <source>
        <dbReference type="Proteomes" id="UP000054886"/>
    </source>
</evidence>
<dbReference type="FunFam" id="3.40.50.300:FF:000450">
    <property type="entry name" value="ABC transporter C family member 2"/>
    <property type="match status" value="1"/>
</dbReference>
<comment type="function">
    <text evidence="13">Cooperates for the ATP-dependent vacuolar transport of bilirubin and glutathione conjugates.</text>
</comment>
<dbReference type="CDD" id="cd18603">
    <property type="entry name" value="ABC_6TM_MRP1_2_3_6_D2_like"/>
    <property type="match status" value="1"/>
</dbReference>
<dbReference type="FunFam" id="3.40.50.300:FF:000565">
    <property type="entry name" value="ABC bile acid transporter"/>
    <property type="match status" value="1"/>
</dbReference>
<dbReference type="InterPro" id="IPR017871">
    <property type="entry name" value="ABC_transporter-like_CS"/>
</dbReference>
<evidence type="ECO:0000256" key="12">
    <source>
        <dbReference type="ARBA" id="ARBA00023136"/>
    </source>
</evidence>
<keyword evidence="3" id="KW-0813">Transport</keyword>
<feature type="domain" description="ABC transporter" evidence="15">
    <location>
        <begin position="1294"/>
        <end position="1529"/>
    </location>
</feature>
<evidence type="ECO:0000313" key="18">
    <source>
        <dbReference type="EMBL" id="KTA98734.1"/>
    </source>
</evidence>
<dbReference type="GO" id="GO:0016887">
    <property type="term" value="F:ATP hydrolysis activity"/>
    <property type="evidence" value="ECO:0007669"/>
    <property type="project" value="InterPro"/>
</dbReference>
<dbReference type="FunFam" id="1.20.1560.10:FF:000020">
    <property type="entry name" value="ABC metal ion transporter"/>
    <property type="match status" value="1"/>
</dbReference>
<keyword evidence="5" id="KW-0926">Vacuole</keyword>
<dbReference type="GO" id="GO:0000329">
    <property type="term" value="C:fungal-type vacuole membrane"/>
    <property type="evidence" value="ECO:0007669"/>
    <property type="project" value="EnsemblFungi"/>
</dbReference>
<dbReference type="CDD" id="cd18595">
    <property type="entry name" value="ABC_6TM_MRP1_2_3_6_D1_like"/>
    <property type="match status" value="1"/>
</dbReference>
<evidence type="ECO:0000256" key="9">
    <source>
        <dbReference type="ARBA" id="ARBA00022840"/>
    </source>
</evidence>
<feature type="transmembrane region" description="Helical" evidence="14">
    <location>
        <begin position="127"/>
        <end position="147"/>
    </location>
</feature>
<evidence type="ECO:0000256" key="13">
    <source>
        <dbReference type="ARBA" id="ARBA00053425"/>
    </source>
</evidence>
<dbReference type="EMBL" id="LLZZ01000152">
    <property type="protein sequence ID" value="KTA98734.1"/>
    <property type="molecule type" value="Genomic_DNA"/>
</dbReference>
<dbReference type="Pfam" id="PF24357">
    <property type="entry name" value="TMD0_ABC"/>
    <property type="match status" value="1"/>
</dbReference>
<dbReference type="VEuPathDB" id="FungiDB:GWK60_L08811"/>
<dbReference type="Pfam" id="PF00005">
    <property type="entry name" value="ABC_tran"/>
    <property type="match status" value="2"/>
</dbReference>
<evidence type="ECO:0000256" key="7">
    <source>
        <dbReference type="ARBA" id="ARBA00022737"/>
    </source>
</evidence>
<dbReference type="SUPFAM" id="SSF52540">
    <property type="entry name" value="P-loop containing nucleoside triphosphate hydrolases"/>
    <property type="match status" value="2"/>
</dbReference>
<gene>
    <name evidence="18" type="ORF">AO440_005095</name>
    <name evidence="17" type="ORF">AO440_005559</name>
</gene>
<dbReference type="VEuPathDB" id="FungiDB:CAGL0L06402g"/>
<organism evidence="17 19">
    <name type="scientific">Candida glabrata</name>
    <name type="common">Yeast</name>
    <name type="synonym">Torulopsis glabrata</name>
    <dbReference type="NCBI Taxonomy" id="5478"/>
    <lineage>
        <taxon>Eukaryota</taxon>
        <taxon>Fungi</taxon>
        <taxon>Dikarya</taxon>
        <taxon>Ascomycota</taxon>
        <taxon>Saccharomycotina</taxon>
        <taxon>Saccharomycetes</taxon>
        <taxon>Saccharomycetales</taxon>
        <taxon>Saccharomycetaceae</taxon>
        <taxon>Nakaseomyces</taxon>
    </lineage>
</organism>
<dbReference type="FunFam" id="1.20.1560.10:FF:000001">
    <property type="entry name" value="ATP-binding cassette subfamily C member 1"/>
    <property type="match status" value="1"/>
</dbReference>
<evidence type="ECO:0000256" key="2">
    <source>
        <dbReference type="ARBA" id="ARBA00009726"/>
    </source>
</evidence>
<proteinExistence type="inferred from homology"/>
<feature type="domain" description="ABC transmembrane type-1" evidence="16">
    <location>
        <begin position="977"/>
        <end position="1257"/>
    </location>
</feature>
<dbReference type="InterPro" id="IPR036640">
    <property type="entry name" value="ABC1_TM_sf"/>
</dbReference>
<dbReference type="InterPro" id="IPR056227">
    <property type="entry name" value="TMD0_ABC"/>
</dbReference>
<dbReference type="InterPro" id="IPR003439">
    <property type="entry name" value="ABC_transporter-like_ATP-bd"/>
</dbReference>
<dbReference type="PROSITE" id="PS00211">
    <property type="entry name" value="ABC_TRANSPORTER_1"/>
    <property type="match status" value="2"/>
</dbReference>
<keyword evidence="9" id="KW-0067">ATP-binding</keyword>
<dbReference type="PROSITE" id="PS50929">
    <property type="entry name" value="ABC_TM1F"/>
    <property type="match status" value="2"/>
</dbReference>
<comment type="subcellular location">
    <subcellularLocation>
        <location evidence="1">Vacuole membrane</location>
        <topology evidence="1">Multi-pass membrane protein</topology>
    </subcellularLocation>
</comment>
<dbReference type="InterPro" id="IPR027417">
    <property type="entry name" value="P-loop_NTPase"/>
</dbReference>
<dbReference type="VEuPathDB" id="FungiDB:B1J91_L06402g"/>
<feature type="domain" description="ABC transporter" evidence="15">
    <location>
        <begin position="645"/>
        <end position="872"/>
    </location>
</feature>
<keyword evidence="11 14" id="KW-1133">Transmembrane helix</keyword>
<feature type="transmembrane region" description="Helical" evidence="14">
    <location>
        <begin position="1014"/>
        <end position="1038"/>
    </location>
</feature>
<evidence type="ECO:0000256" key="8">
    <source>
        <dbReference type="ARBA" id="ARBA00022741"/>
    </source>
</evidence>
<accession>A0A0W0D587</accession>
<sequence>MEHFSMQGYNLLSSNSIYGGHNHTNNGTLLDWACTMCKSPEGFGPISFYGDFTLCFIDGVLLNVVALFMLIFGTRDLWRLCVMKHPGIKYRRNWLIISRIALVLLQIVFLAVASLSIPKHKTVDYTIITQYTLTLLSLFVAVSLHWIEYHRCRVANSVVLFYWLFTFAGNLMKTLNFIVRHNYEGGWELGHKVFILTMFQAINALAILLLEALPSKPMKSLHDIQGHVSRRKENPYDTANIFSRISFTWMSGLMKTGYEKYLTETDLYKLPESFNSTELSGKLNAQWENQLKHKANPSLVWAMIRTFGGRMLLAGFLKIIHDVLAFTQPQLLKILIRFVTMYNKEREEENVMMDMQRQLPIVKGFYIAVSMFLVGFTQTSVLHQYFLNTFNTGMNVKSALTSIIYQKALVLSNEASNTSSTGDIVNLMSVDVQKLQDLTQWIHLIWSGPLQIVLCLISLYKLLGHSMWVGVLILTIMIPVNSFLMKIQKNLQKSQMKFKDERTRVISEILNNMKSLKLYAWEQPYKEKLEYVRNEKELKNLKKLGVYMACTSFQFNIVPFLVSCSTFAVFVYTEDKALTTDLVFPALTLFNLLSFPLMVIPNVITAIIESSVSVSRLFNFLTNEELQKDAVQRLPKVKEIGDVAVNVGDNATFLWKRKPEYKVALKNINYQAKKGELSCIVGKVGSGKSAFLQSLLGDLFRVKGFATIHGSVAYVSQVAWIMNGTVRDNVLFGHKYDPEFYEKTIKACALTIDLATLVDGDQTLVGEKGISLSGGQKARLSLARAVYARADTYLLDDPLAAVDEHVSRHLVEHVLGPNGLLHSKTRILATNKISVLSAADSITLLENGEITQQGTYADCRKDEESALGKLLKEFGRKESKNDDTITSSSSAVSISDKEPTVPLEDELEELKKLDKCVYNENDAGSLRKASDATLTSIDFDDEENVNTREHREQGKVKWNIYLEYAKACNPKYVCVFIVFIILSMFLSVAGNIWLKHWSEVNTAHGDNPHAIRYLAIYFALGVGSAFSTLIQTVILWIFCTIHGSTYLHNLMTNAVFRAPMSFFETTPIGRILNRFSNDIYKVDSILGRTFSQFFVNTVKVLFTIGVIAYTTWQFVFVIVPLGIFYIYYQQYYLRTSRELRRLESVTRSPIFSHFQETLGGLATIRGYGQQKRFEHINECRVDNNMSAFYPSINANRWLAYRLEFIGSVIILGAATLSIFKLRAGTMTAGMIGLSLSYALQITQTLNWIVRMTVEVETNIVSVERIKEYSELKSEAPLVIESNRPPKEWPVAGEIKFEHYYTRYREDLDYVLKDINLEIKPREKIGIVGRTGAGKSSLTLALFRIIEATSGGILIDGVHINEIGLHDLRHHLSIIPQDSQVFEGTIRENIDPTNQFTDADIWRALELSHLKEHIMQMGGDGLMTMMTEGGSNLSVGQRQLMCLARALLVPSKVLVLDEATAAVDVETDKVIQETIRTSFKDRTILTIAHRINTIMDNDRIIVLDKGKVVEFDTPEALLKNTNSIFYSLSKEAGLQH</sequence>
<evidence type="ECO:0000259" key="15">
    <source>
        <dbReference type="PROSITE" id="PS50893"/>
    </source>
</evidence>
<dbReference type="GO" id="GO:0006749">
    <property type="term" value="P:glutathione metabolic process"/>
    <property type="evidence" value="ECO:0007669"/>
    <property type="project" value="EnsemblFungi"/>
</dbReference>
<feature type="transmembrane region" description="Helical" evidence="14">
    <location>
        <begin position="466"/>
        <end position="487"/>
    </location>
</feature>
<dbReference type="SUPFAM" id="SSF90123">
    <property type="entry name" value="ABC transporter transmembrane region"/>
    <property type="match status" value="2"/>
</dbReference>
<feature type="transmembrane region" description="Helical" evidence="14">
    <location>
        <begin position="48"/>
        <end position="73"/>
    </location>
</feature>
<evidence type="ECO:0000256" key="3">
    <source>
        <dbReference type="ARBA" id="ARBA00022448"/>
    </source>
</evidence>
<evidence type="ECO:0000256" key="14">
    <source>
        <dbReference type="SAM" id="Phobius"/>
    </source>
</evidence>
<evidence type="ECO:0000256" key="6">
    <source>
        <dbReference type="ARBA" id="ARBA00022692"/>
    </source>
</evidence>
<dbReference type="CDD" id="cd03250">
    <property type="entry name" value="ABCC_MRP_domain1"/>
    <property type="match status" value="1"/>
</dbReference>
<dbReference type="PANTHER" id="PTHR24223:SF443">
    <property type="entry name" value="MULTIDRUG-RESISTANCE LIKE PROTEIN 1, ISOFORM I"/>
    <property type="match status" value="1"/>
</dbReference>
<feature type="transmembrane region" description="Helical" evidence="14">
    <location>
        <begin position="582"/>
        <end position="608"/>
    </location>
</feature>
<feature type="transmembrane region" description="Helical" evidence="14">
    <location>
        <begin position="1100"/>
        <end position="1128"/>
    </location>
</feature>
<feature type="transmembrane region" description="Helical" evidence="14">
    <location>
        <begin position="191"/>
        <end position="210"/>
    </location>
</feature>
<reference evidence="17 19" key="1">
    <citation type="submission" date="2015-10" db="EMBL/GenBank/DDBJ databases">
        <title>Draft genomes sequences of Candida glabrata isolates 1A, 1B, 2A, 2B, 3A and 3B.</title>
        <authorList>
            <person name="Haavelsrud O.E."/>
            <person name="Gaustad P."/>
        </authorList>
    </citation>
    <scope>NUCLEOTIDE SEQUENCE [LARGE SCALE GENOMIC DNA]</scope>
    <source>
        <strain evidence="17">910700640</strain>
    </source>
</reference>
<evidence type="ECO:0000259" key="16">
    <source>
        <dbReference type="PROSITE" id="PS50929"/>
    </source>
</evidence>
<comment type="caution">
    <text evidence="17">The sequence shown here is derived from an EMBL/GenBank/DDBJ whole genome shotgun (WGS) entry which is preliminary data.</text>
</comment>
<feature type="transmembrane region" description="Helical" evidence="14">
    <location>
        <begin position="1198"/>
        <end position="1219"/>
    </location>
</feature>
<keyword evidence="7" id="KW-0677">Repeat</keyword>
<feature type="transmembrane region" description="Helical" evidence="14">
    <location>
        <begin position="94"/>
        <end position="115"/>
    </location>
</feature>
<dbReference type="PANTHER" id="PTHR24223">
    <property type="entry name" value="ATP-BINDING CASSETTE SUB-FAMILY C"/>
    <property type="match status" value="1"/>
</dbReference>
<protein>
    <submittedName>
        <fullName evidence="17">Metal resistance protein YCF1</fullName>
    </submittedName>
</protein>
<evidence type="ECO:0000313" key="17">
    <source>
        <dbReference type="EMBL" id="KTA95184.1"/>
    </source>
</evidence>
<dbReference type="VEuPathDB" id="FungiDB:GVI51_L06281"/>
<dbReference type="GO" id="GO:0010038">
    <property type="term" value="P:response to metal ion"/>
    <property type="evidence" value="ECO:0007669"/>
    <property type="project" value="EnsemblFungi"/>
</dbReference>
<comment type="similarity">
    <text evidence="2">Belongs to the ABC transporter superfamily. ABCC family. Conjugate transporter (TC 3.A.1.208) subfamily.</text>
</comment>
<evidence type="ECO:0000256" key="1">
    <source>
        <dbReference type="ARBA" id="ARBA00004128"/>
    </source>
</evidence>
<dbReference type="GO" id="GO:0045121">
    <property type="term" value="C:membrane raft"/>
    <property type="evidence" value="ECO:0007669"/>
    <property type="project" value="EnsemblFungi"/>
</dbReference>